<name>A0A410DZ72_9CLOT</name>
<dbReference type="RefSeq" id="WP_128215072.1">
    <property type="nucleotide sequence ID" value="NZ_CP025746.1"/>
</dbReference>
<proteinExistence type="predicted"/>
<dbReference type="OrthoDB" id="2084516at2"/>
<evidence type="ECO:0000313" key="2">
    <source>
        <dbReference type="Proteomes" id="UP000286268"/>
    </source>
</evidence>
<gene>
    <name evidence="1" type="ORF">C1I91_23430</name>
</gene>
<reference evidence="1 2" key="1">
    <citation type="submission" date="2018-01" db="EMBL/GenBank/DDBJ databases">
        <title>Genome Sequencing and Assembly of Anaerobacter polyendosporus strain CT4.</title>
        <authorList>
            <person name="Tachaapaikoon C."/>
            <person name="Sutheeworapong S."/>
            <person name="Jenjaroenpun P."/>
            <person name="Wongsurawat T."/>
            <person name="Nookeaw I."/>
            <person name="Cheawchanlertfa P."/>
            <person name="Kosugi A."/>
            <person name="Cheevadhanarak S."/>
            <person name="Ratanakhanokchai K."/>
        </authorList>
    </citation>
    <scope>NUCLEOTIDE SEQUENCE [LARGE SCALE GENOMIC DNA]</scope>
    <source>
        <strain evidence="1 2">CT4</strain>
    </source>
</reference>
<dbReference type="Proteomes" id="UP000286268">
    <property type="component" value="Chromosome"/>
</dbReference>
<dbReference type="EMBL" id="CP025746">
    <property type="protein sequence ID" value="QAA34355.1"/>
    <property type="molecule type" value="Genomic_DNA"/>
</dbReference>
<dbReference type="AlphaFoldDB" id="A0A410DZ72"/>
<keyword evidence="2" id="KW-1185">Reference proteome</keyword>
<dbReference type="KEGG" id="cmah:C1I91_23430"/>
<sequence length="95" mass="11577">MMIRIWGKVIRNNKIILDEVATSDKEENYEEAVKDCINELCEKFDIGKPYWLETNIRDFNKRRKTTFNNDNFIEDIEFDRFIVEVLEEEDKSFKF</sequence>
<evidence type="ECO:0000313" key="1">
    <source>
        <dbReference type="EMBL" id="QAA34355.1"/>
    </source>
</evidence>
<protein>
    <submittedName>
        <fullName evidence="1">Uncharacterized protein</fullName>
    </submittedName>
</protein>
<organism evidence="1 2">
    <name type="scientific">Clostridium manihotivorum</name>
    <dbReference type="NCBI Taxonomy" id="2320868"/>
    <lineage>
        <taxon>Bacteria</taxon>
        <taxon>Bacillati</taxon>
        <taxon>Bacillota</taxon>
        <taxon>Clostridia</taxon>
        <taxon>Eubacteriales</taxon>
        <taxon>Clostridiaceae</taxon>
        <taxon>Clostridium</taxon>
    </lineage>
</organism>
<accession>A0A410DZ72</accession>